<comment type="caution">
    <text evidence="8">The sequence shown here is derived from an EMBL/GenBank/DDBJ whole genome shotgun (WGS) entry which is preliminary data.</text>
</comment>
<dbReference type="GO" id="GO:0004497">
    <property type="term" value="F:monooxygenase activity"/>
    <property type="evidence" value="ECO:0007669"/>
    <property type="project" value="UniProtKB-KW"/>
</dbReference>
<dbReference type="Proteomes" id="UP000246171">
    <property type="component" value="Unassembled WGS sequence"/>
</dbReference>
<evidence type="ECO:0000313" key="8">
    <source>
        <dbReference type="EMBL" id="PWY71843.1"/>
    </source>
</evidence>
<dbReference type="Gene3D" id="1.10.630.10">
    <property type="entry name" value="Cytochrome P450"/>
    <property type="match status" value="1"/>
</dbReference>
<comment type="similarity">
    <text evidence="2">Belongs to the cytochrome P450 family.</text>
</comment>
<dbReference type="RefSeq" id="XP_025387438.1">
    <property type="nucleotide sequence ID" value="XM_025532789.1"/>
</dbReference>
<comment type="cofactor">
    <cofactor evidence="1">
        <name>heme</name>
        <dbReference type="ChEBI" id="CHEBI:30413"/>
    </cofactor>
</comment>
<protein>
    <submittedName>
        <fullName evidence="8">Uncharacterized protein</fullName>
    </submittedName>
</protein>
<evidence type="ECO:0000256" key="4">
    <source>
        <dbReference type="ARBA" id="ARBA00023002"/>
    </source>
</evidence>
<reference evidence="8" key="1">
    <citation type="submission" date="2016-12" db="EMBL/GenBank/DDBJ databases">
        <title>The genomes of Aspergillus section Nigri reveals drivers in fungal speciation.</title>
        <authorList>
            <consortium name="DOE Joint Genome Institute"/>
            <person name="Vesth T.C."/>
            <person name="Nybo J."/>
            <person name="Theobald S."/>
            <person name="Brandl J."/>
            <person name="Frisvad J.C."/>
            <person name="Nielsen K.F."/>
            <person name="Lyhne E.K."/>
            <person name="Kogle M.E."/>
            <person name="Kuo A."/>
            <person name="Riley R."/>
            <person name="Clum A."/>
            <person name="Nolan M."/>
            <person name="Lipzen A."/>
            <person name="Salamov A."/>
            <person name="Henrissat B."/>
            <person name="Wiebenga A."/>
            <person name="De vries R.P."/>
            <person name="Grigoriev I.V."/>
            <person name="Mortensen U.H."/>
            <person name="Andersen M.R."/>
            <person name="Baker S.E."/>
        </authorList>
    </citation>
    <scope>NUCLEOTIDE SEQUENCE</scope>
    <source>
        <strain evidence="8">CBS 122712</strain>
    </source>
</reference>
<dbReference type="VEuPathDB" id="FungiDB:BO83DRAFT_389204"/>
<evidence type="ECO:0000256" key="2">
    <source>
        <dbReference type="ARBA" id="ARBA00010617"/>
    </source>
</evidence>
<sequence>MSVGTVLANAAAAAQCLVDLAEHGEEMVPLLRGEFERVVVTGGGGDGIITFERKVPKPFTLPDGTRLKAGEHIAAPAFHVGWDPEYIEPPEVFDGLRFHWLRSQGGLSATTTTEGSKNGDEGEDTVWIRRRKSGDDGTM</sequence>
<gene>
    <name evidence="8" type="ORF">BO83DRAFT_389204</name>
</gene>
<organism evidence="8 9">
    <name type="scientific">Aspergillus eucalypticola (strain CBS 122712 / IBT 29274)</name>
    <dbReference type="NCBI Taxonomy" id="1448314"/>
    <lineage>
        <taxon>Eukaryota</taxon>
        <taxon>Fungi</taxon>
        <taxon>Dikarya</taxon>
        <taxon>Ascomycota</taxon>
        <taxon>Pezizomycotina</taxon>
        <taxon>Eurotiomycetes</taxon>
        <taxon>Eurotiomycetidae</taxon>
        <taxon>Eurotiales</taxon>
        <taxon>Aspergillaceae</taxon>
        <taxon>Aspergillus</taxon>
        <taxon>Aspergillus subgen. Circumdati</taxon>
    </lineage>
</organism>
<dbReference type="GO" id="GO:0016705">
    <property type="term" value="F:oxidoreductase activity, acting on paired donors, with incorporation or reduction of molecular oxygen"/>
    <property type="evidence" value="ECO:0007669"/>
    <property type="project" value="InterPro"/>
</dbReference>
<feature type="compositionally biased region" description="Polar residues" evidence="7">
    <location>
        <begin position="107"/>
        <end position="116"/>
    </location>
</feature>
<evidence type="ECO:0000256" key="3">
    <source>
        <dbReference type="ARBA" id="ARBA00022723"/>
    </source>
</evidence>
<dbReference type="GO" id="GO:0005506">
    <property type="term" value="F:iron ion binding"/>
    <property type="evidence" value="ECO:0007669"/>
    <property type="project" value="InterPro"/>
</dbReference>
<evidence type="ECO:0000313" key="9">
    <source>
        <dbReference type="Proteomes" id="UP000246171"/>
    </source>
</evidence>
<keyword evidence="6" id="KW-0503">Monooxygenase</keyword>
<keyword evidence="9" id="KW-1185">Reference proteome</keyword>
<evidence type="ECO:0000256" key="6">
    <source>
        <dbReference type="ARBA" id="ARBA00023033"/>
    </source>
</evidence>
<dbReference type="AlphaFoldDB" id="A0A317VBV4"/>
<evidence type="ECO:0000256" key="5">
    <source>
        <dbReference type="ARBA" id="ARBA00023004"/>
    </source>
</evidence>
<dbReference type="PANTHER" id="PTHR46206">
    <property type="entry name" value="CYTOCHROME P450"/>
    <property type="match status" value="1"/>
</dbReference>
<keyword evidence="4" id="KW-0560">Oxidoreductase</keyword>
<keyword evidence="3" id="KW-0479">Metal-binding</keyword>
<keyword evidence="5" id="KW-0408">Iron</keyword>
<accession>A0A317VBV4</accession>
<proteinExistence type="inferred from homology"/>
<dbReference type="InterPro" id="IPR036396">
    <property type="entry name" value="Cyt_P450_sf"/>
</dbReference>
<name>A0A317VBV4_ASPEC</name>
<dbReference type="GO" id="GO:0020037">
    <property type="term" value="F:heme binding"/>
    <property type="evidence" value="ECO:0007669"/>
    <property type="project" value="InterPro"/>
</dbReference>
<feature type="region of interest" description="Disordered" evidence="7">
    <location>
        <begin position="107"/>
        <end position="139"/>
    </location>
</feature>
<dbReference type="OrthoDB" id="1844152at2759"/>
<dbReference type="GeneID" id="37054751"/>
<evidence type="ECO:0000256" key="7">
    <source>
        <dbReference type="SAM" id="MobiDB-lite"/>
    </source>
</evidence>
<dbReference type="GO" id="GO:0019748">
    <property type="term" value="P:secondary metabolic process"/>
    <property type="evidence" value="ECO:0007669"/>
    <property type="project" value="UniProtKB-ARBA"/>
</dbReference>
<evidence type="ECO:0000256" key="1">
    <source>
        <dbReference type="ARBA" id="ARBA00001971"/>
    </source>
</evidence>
<dbReference type="EMBL" id="MSFU01000014">
    <property type="protein sequence ID" value="PWY71843.1"/>
    <property type="molecule type" value="Genomic_DNA"/>
</dbReference>
<dbReference type="SUPFAM" id="SSF48264">
    <property type="entry name" value="Cytochrome P450"/>
    <property type="match status" value="1"/>
</dbReference>